<sequence>MAPLPPRDQWHLWLRYQVEGYTEDIVHDFKQRLDAIFGRQVNRVHVLDFERLTEETWHTLGDRMRMVYIGAEGQAGQAPEKVTATDLFYLRSMDQRTENVPYLPLAEHFGLVSNEGLIGFSVIACMLPVTNLNELVKLNICVRLGDTWAWVAPGPERQSIAAVGAPEVVEGALDIDEGA</sequence>
<dbReference type="EMBL" id="BKCJ010006979">
    <property type="protein sequence ID" value="GEU74929.1"/>
    <property type="molecule type" value="Genomic_DNA"/>
</dbReference>
<reference evidence="1" key="1">
    <citation type="journal article" date="2019" name="Sci. Rep.">
        <title>Draft genome of Tanacetum cinerariifolium, the natural source of mosquito coil.</title>
        <authorList>
            <person name="Yamashiro T."/>
            <person name="Shiraishi A."/>
            <person name="Satake H."/>
            <person name="Nakayama K."/>
        </authorList>
    </citation>
    <scope>NUCLEOTIDE SEQUENCE</scope>
</reference>
<proteinExistence type="predicted"/>
<protein>
    <submittedName>
        <fullName evidence="1">Uncharacterized protein</fullName>
    </submittedName>
</protein>
<gene>
    <name evidence="1" type="ORF">Tci_046907</name>
</gene>
<name>A0A6L2MNI6_TANCI</name>
<evidence type="ECO:0000313" key="1">
    <source>
        <dbReference type="EMBL" id="GEU74929.1"/>
    </source>
</evidence>
<dbReference type="AlphaFoldDB" id="A0A6L2MNI6"/>
<comment type="caution">
    <text evidence="1">The sequence shown here is derived from an EMBL/GenBank/DDBJ whole genome shotgun (WGS) entry which is preliminary data.</text>
</comment>
<organism evidence="1">
    <name type="scientific">Tanacetum cinerariifolium</name>
    <name type="common">Dalmatian daisy</name>
    <name type="synonym">Chrysanthemum cinerariifolium</name>
    <dbReference type="NCBI Taxonomy" id="118510"/>
    <lineage>
        <taxon>Eukaryota</taxon>
        <taxon>Viridiplantae</taxon>
        <taxon>Streptophyta</taxon>
        <taxon>Embryophyta</taxon>
        <taxon>Tracheophyta</taxon>
        <taxon>Spermatophyta</taxon>
        <taxon>Magnoliopsida</taxon>
        <taxon>eudicotyledons</taxon>
        <taxon>Gunneridae</taxon>
        <taxon>Pentapetalae</taxon>
        <taxon>asterids</taxon>
        <taxon>campanulids</taxon>
        <taxon>Asterales</taxon>
        <taxon>Asteraceae</taxon>
        <taxon>Asteroideae</taxon>
        <taxon>Anthemideae</taxon>
        <taxon>Anthemidinae</taxon>
        <taxon>Tanacetum</taxon>
    </lineage>
</organism>
<accession>A0A6L2MNI6</accession>